<comment type="caution">
    <text evidence="1">The sequence shown here is derived from an EMBL/GenBank/DDBJ whole genome shotgun (WGS) entry which is preliminary data.</text>
</comment>
<reference evidence="1" key="1">
    <citation type="submission" date="2019-11" db="EMBL/GenBank/DDBJ databases">
        <title>Description of Pedobacter sp. LMG 31464T.</title>
        <authorList>
            <person name="Carlier A."/>
            <person name="Qi S."/>
            <person name="Vandamme P."/>
        </authorList>
    </citation>
    <scope>NUCLEOTIDE SEQUENCE</scope>
    <source>
        <strain evidence="1">LMG 31464</strain>
    </source>
</reference>
<protein>
    <submittedName>
        <fullName evidence="1">Uncharacterized protein</fullName>
    </submittedName>
</protein>
<accession>A0A923E2G7</accession>
<dbReference type="AlphaFoldDB" id="A0A923E2G7"/>
<dbReference type="RefSeq" id="WP_182923461.1">
    <property type="nucleotide sequence ID" value="NZ_WNXD01000002.1"/>
</dbReference>
<dbReference type="InterPro" id="IPR024064">
    <property type="entry name" value="FdhE-like_sf"/>
</dbReference>
<evidence type="ECO:0000313" key="1">
    <source>
        <dbReference type="EMBL" id="MBB2146823.1"/>
    </source>
</evidence>
<proteinExistence type="predicted"/>
<evidence type="ECO:0000313" key="2">
    <source>
        <dbReference type="Proteomes" id="UP000601055"/>
    </source>
</evidence>
<keyword evidence="2" id="KW-1185">Reference proteome</keyword>
<dbReference type="EMBL" id="WNXD01000002">
    <property type="protein sequence ID" value="MBB2146823.1"/>
    <property type="molecule type" value="Genomic_DNA"/>
</dbReference>
<organism evidence="1 2">
    <name type="scientific">Pedobacter planticolens</name>
    <dbReference type="NCBI Taxonomy" id="2679964"/>
    <lineage>
        <taxon>Bacteria</taxon>
        <taxon>Pseudomonadati</taxon>
        <taxon>Bacteroidota</taxon>
        <taxon>Sphingobacteriia</taxon>
        <taxon>Sphingobacteriales</taxon>
        <taxon>Sphingobacteriaceae</taxon>
        <taxon>Pedobacter</taxon>
    </lineage>
</organism>
<sequence length="292" mass="33993">MTPKEYTDTEKRIKRYMKENKINKVLNIQLESTYDLHDVTVHIWNVKTNKGAWWIAEGYRVPMNLYPQDAFYFSVDEVYSFHLGIMQRLQKDEERSKNVLDEIPLDLEQVHEIRRKLTFAADRVHIGMEPEEMQAIGLTCREALIALGIELTKRNPILVAEKELKKADFKGIAYAFIEEYAPDQKNASLRSHARKMVDMAWSYASEIVHSSHKNFPDVKICIIMAATTVSIFENLFMKYLGFDHDPRCPECGSMSIEVYHSKTEGELIEHCTKCEFDHVIKVESIHQKGLNF</sequence>
<gene>
    <name evidence="1" type="ORF">GM921_15070</name>
</gene>
<dbReference type="SUPFAM" id="SSF144020">
    <property type="entry name" value="FdhE-like"/>
    <property type="match status" value="1"/>
</dbReference>
<name>A0A923E2G7_9SPHI</name>
<dbReference type="Proteomes" id="UP000601055">
    <property type="component" value="Unassembled WGS sequence"/>
</dbReference>